<evidence type="ECO:0000256" key="1">
    <source>
        <dbReference type="ARBA" id="ARBA00022729"/>
    </source>
</evidence>
<feature type="domain" description="Pectinesterase inhibitor" evidence="5">
    <location>
        <begin position="23"/>
        <end position="178"/>
    </location>
</feature>
<feature type="signal peptide" evidence="4">
    <location>
        <begin position="1"/>
        <end position="24"/>
    </location>
</feature>
<evidence type="ECO:0000313" key="6">
    <source>
        <dbReference type="EMBL" id="CAK9309438.1"/>
    </source>
</evidence>
<dbReference type="PANTHER" id="PTHR35357">
    <property type="entry name" value="OS02G0537100 PROTEIN"/>
    <property type="match status" value="1"/>
</dbReference>
<gene>
    <name evidence="6" type="ORF">CITCOLO1_LOCUS1015</name>
</gene>
<organism evidence="6 7">
    <name type="scientific">Citrullus colocynthis</name>
    <name type="common">colocynth</name>
    <dbReference type="NCBI Taxonomy" id="252529"/>
    <lineage>
        <taxon>Eukaryota</taxon>
        <taxon>Viridiplantae</taxon>
        <taxon>Streptophyta</taxon>
        <taxon>Embryophyta</taxon>
        <taxon>Tracheophyta</taxon>
        <taxon>Spermatophyta</taxon>
        <taxon>Magnoliopsida</taxon>
        <taxon>eudicotyledons</taxon>
        <taxon>Gunneridae</taxon>
        <taxon>Pentapetalae</taxon>
        <taxon>rosids</taxon>
        <taxon>fabids</taxon>
        <taxon>Cucurbitales</taxon>
        <taxon>Cucurbitaceae</taxon>
        <taxon>Benincaseae</taxon>
        <taxon>Citrullus</taxon>
    </lineage>
</organism>
<dbReference type="Proteomes" id="UP001642487">
    <property type="component" value="Chromosome 1"/>
</dbReference>
<dbReference type="InterPro" id="IPR034088">
    <property type="entry name" value="Pla_a_1-like"/>
</dbReference>
<evidence type="ECO:0000313" key="7">
    <source>
        <dbReference type="Proteomes" id="UP001642487"/>
    </source>
</evidence>
<feature type="chain" id="PRO_5046573088" description="Pectinesterase inhibitor domain-containing protein" evidence="4">
    <location>
        <begin position="25"/>
        <end position="184"/>
    </location>
</feature>
<evidence type="ECO:0000259" key="5">
    <source>
        <dbReference type="SMART" id="SM00856"/>
    </source>
</evidence>
<protein>
    <recommendedName>
        <fullName evidence="5">Pectinesterase inhibitor domain-containing protein</fullName>
    </recommendedName>
</protein>
<dbReference type="SMART" id="SM00856">
    <property type="entry name" value="PMEI"/>
    <property type="match status" value="1"/>
</dbReference>
<reference evidence="6 7" key="1">
    <citation type="submission" date="2024-03" db="EMBL/GenBank/DDBJ databases">
        <authorList>
            <person name="Gkanogiannis A."/>
            <person name="Becerra Lopez-Lavalle L."/>
        </authorList>
    </citation>
    <scope>NUCLEOTIDE SEQUENCE [LARGE SCALE GENOMIC DNA]</scope>
</reference>
<dbReference type="InterPro" id="IPR006501">
    <property type="entry name" value="Pectinesterase_inhib_dom"/>
</dbReference>
<accession>A0ABP0XMP6</accession>
<keyword evidence="7" id="KW-1185">Reference proteome</keyword>
<keyword evidence="2" id="KW-1015">Disulfide bond</keyword>
<evidence type="ECO:0000256" key="3">
    <source>
        <dbReference type="ARBA" id="ARBA00038471"/>
    </source>
</evidence>
<name>A0ABP0XMP6_9ROSI</name>
<keyword evidence="1 4" id="KW-0732">Signal</keyword>
<dbReference type="SUPFAM" id="SSF101148">
    <property type="entry name" value="Plant invertase/pectin methylesterase inhibitor"/>
    <property type="match status" value="1"/>
</dbReference>
<dbReference type="InterPro" id="IPR035513">
    <property type="entry name" value="Invertase/methylesterase_inhib"/>
</dbReference>
<sequence length="184" mass="20066">MENPISKSILFLLCVPTLFQLAYSLDIVQQSCKLAAQTDPYVNYKLCVQSLKANPNYSKDANFKDLVMISINQAMGNATEIGSGISDLLKGSSEKWGKYSLNCLKSCLEIYSEAVSDLEKALGALKMEDYGTAHAGLSAAMDAPMSCEDGYKEKDGEVSPLTEINDGFFQLIAISLAFINMFVN</sequence>
<dbReference type="Gene3D" id="1.20.140.40">
    <property type="entry name" value="Invertase/pectin methylesterase inhibitor family protein"/>
    <property type="match status" value="1"/>
</dbReference>
<evidence type="ECO:0000256" key="4">
    <source>
        <dbReference type="SAM" id="SignalP"/>
    </source>
</evidence>
<dbReference type="EMBL" id="OZ021735">
    <property type="protein sequence ID" value="CAK9309438.1"/>
    <property type="molecule type" value="Genomic_DNA"/>
</dbReference>
<comment type="similarity">
    <text evidence="3">Belongs to the PMEI family.</text>
</comment>
<proteinExistence type="inferred from homology"/>
<dbReference type="CDD" id="cd15795">
    <property type="entry name" value="PMEI-Pla_a_1_like"/>
    <property type="match status" value="1"/>
</dbReference>
<dbReference type="NCBIfam" id="TIGR01614">
    <property type="entry name" value="PME_inhib"/>
    <property type="match status" value="1"/>
</dbReference>
<dbReference type="Pfam" id="PF04043">
    <property type="entry name" value="PMEI"/>
    <property type="match status" value="1"/>
</dbReference>
<dbReference type="PANTHER" id="PTHR35357:SF17">
    <property type="entry name" value="PECTINESTERASE INHIBITOR 12"/>
    <property type="match status" value="1"/>
</dbReference>
<evidence type="ECO:0000256" key="2">
    <source>
        <dbReference type="ARBA" id="ARBA00023157"/>
    </source>
</evidence>